<dbReference type="Pfam" id="PF03098">
    <property type="entry name" value="An_peroxidase"/>
    <property type="match status" value="1"/>
</dbReference>
<keyword evidence="7" id="KW-0812">Transmembrane</keyword>
<protein>
    <submittedName>
        <fullName evidence="8">Chorion peroxidase</fullName>
    </submittedName>
</protein>
<dbReference type="GO" id="GO:0046872">
    <property type="term" value="F:metal ion binding"/>
    <property type="evidence" value="ECO:0007669"/>
    <property type="project" value="UniProtKB-KW"/>
</dbReference>
<comment type="caution">
    <text evidence="8">The sequence shown here is derived from an EMBL/GenBank/DDBJ whole genome shotgun (WGS) entry which is preliminary data.</text>
</comment>
<sequence length="1190" mass="131040">MRQPPVGCFRLCLTVGIIIFLTVLTVTTALRREECCDGEDGEEAPAPPRPHRNGPPSQHQRRVMEQPTEEDAEPGFAPRPLQRRPPKKVQRRPQMEEEDDDDDDDDDAVVVGGPPGRRQRPAQRMRNGTIARRRNSQRLKMTGDRVTHTGSQSIRRAIASGVDLNVGLADNYRIPRHRNNRTLAGRHQPELFLNQQDRVAGLGHIPNTDASVYDVPRSGYPVIRSVTLKEGEDALPKDVPVQQLADAVDDANELARGDFRAIIMRHREPRCIIGDYGQGGSVHPLSWITAQGINIAEYAYENEFSAIRLSNGLVKGKGDVLYSTLRKAAENGYQPSDDCYVEDQRQCNVKTPYRTFDGSCNNVNNRLWGAAMTGEIHATHAAYEDGIAAPRDFSVTSIINQEPTFLPSAREVSISISQPGMRRSDRKITMMVFQLGQLVAHDLMNTPVDLVENPAKKGDWILPACCGMDQHNGPNCQHPSCYPIKIPPNDPFYGQYQLTCMEFVRSQPANPRTCDLTPRQPVNINSHFLDASAVYGSRLQDSMKLRGPRGTLSINEITGPSCMMSPAGPDSMSCHAAGEGRPCMMSGDSRVNQHTGVISMSSLYIREHNRIARYISDSRPGMPDEVIFQVARRIVIAQHQHIVYNELLPTLLGNRIYSEPSNGLQLTQNGYCKDCYYDTVNPSISVEFGAAAYRLHTLVPNHLPTRDASGGFPPLYEHMLNPEMFYRPGIVDELLQALVQHPAESFDPLLSGALQNHLFQMKTKPYGQDQHSLNIQRGRDQGVPSYAEVRKACGYPEVQSFADLEDLMPPRAVQQLASIYKHVLDIDLYAGGISEFPVNGGDGVVGPTFACIITDQFARLRHGDRFWYENKEAKFTKAQLQEIRKTSLAALLCLNTPAENMQPRALLLDSARNPVLSCDDLMPGFLNLDPFLEDLSPSKAETVDITDLAAEAVLEVPDHGMDPEVPVDLVLGMDQADQEDLGLGTDLEDLMMDQEDLDLGMAPEDLADRMMGLEDLDRGMDLDLADPDRGTDQEDLGRGTVPMEGLEDPADPVSVDPGLDLADLADPDLEDPTADLADRASLDQPTEVLVVRLLGPSVVRESPSRFKVPPVHLAARRTLVDGQPVETLRKVPTLTGTLLGEFVNVQNSPSGAPLKVSVSGDGSVVVNGAAPVKSSAPVGEITPRPVLNHV</sequence>
<name>A0A1W0WZB4_HYPEX</name>
<accession>A0A1W0WZB4</accession>
<keyword evidence="5" id="KW-0349">Heme</keyword>
<evidence type="ECO:0000256" key="6">
    <source>
        <dbReference type="SAM" id="MobiDB-lite"/>
    </source>
</evidence>
<dbReference type="FunFam" id="1.10.640.10:FF:000003">
    <property type="entry name" value="chorion peroxidase"/>
    <property type="match status" value="1"/>
</dbReference>
<evidence type="ECO:0000256" key="1">
    <source>
        <dbReference type="ARBA" id="ARBA00004613"/>
    </source>
</evidence>
<dbReference type="PRINTS" id="PR00457">
    <property type="entry name" value="ANPEROXIDASE"/>
</dbReference>
<keyword evidence="7" id="KW-1133">Transmembrane helix</keyword>
<dbReference type="CDD" id="cd09823">
    <property type="entry name" value="peroxinectin_like"/>
    <property type="match status" value="1"/>
</dbReference>
<evidence type="ECO:0000313" key="9">
    <source>
        <dbReference type="Proteomes" id="UP000192578"/>
    </source>
</evidence>
<keyword evidence="4" id="KW-0732">Signal</keyword>
<feature type="region of interest" description="Disordered" evidence="6">
    <location>
        <begin position="1020"/>
        <end position="1080"/>
    </location>
</feature>
<evidence type="ECO:0000313" key="8">
    <source>
        <dbReference type="EMBL" id="OQV20556.1"/>
    </source>
</evidence>
<feature type="compositionally biased region" description="Acidic residues" evidence="6">
    <location>
        <begin position="1063"/>
        <end position="1073"/>
    </location>
</feature>
<dbReference type="GO" id="GO:0004601">
    <property type="term" value="F:peroxidase activity"/>
    <property type="evidence" value="ECO:0007669"/>
    <property type="project" value="UniProtKB-KW"/>
</dbReference>
<organism evidence="8 9">
    <name type="scientific">Hypsibius exemplaris</name>
    <name type="common">Freshwater tardigrade</name>
    <dbReference type="NCBI Taxonomy" id="2072580"/>
    <lineage>
        <taxon>Eukaryota</taxon>
        <taxon>Metazoa</taxon>
        <taxon>Ecdysozoa</taxon>
        <taxon>Tardigrada</taxon>
        <taxon>Eutardigrada</taxon>
        <taxon>Parachela</taxon>
        <taxon>Hypsibioidea</taxon>
        <taxon>Hypsibiidae</taxon>
        <taxon>Hypsibius</taxon>
    </lineage>
</organism>
<gene>
    <name evidence="8" type="ORF">BV898_05378</name>
</gene>
<feature type="compositionally biased region" description="Basic residues" evidence="6">
    <location>
        <begin position="81"/>
        <end position="91"/>
    </location>
</feature>
<dbReference type="SUPFAM" id="SSF48113">
    <property type="entry name" value="Heme-dependent peroxidases"/>
    <property type="match status" value="1"/>
</dbReference>
<comment type="subcellular location">
    <subcellularLocation>
        <location evidence="1">Secreted</location>
    </subcellularLocation>
</comment>
<keyword evidence="5" id="KW-0408">Iron</keyword>
<keyword evidence="3 8" id="KW-0575">Peroxidase</keyword>
<keyword evidence="7" id="KW-0472">Membrane</keyword>
<proteinExistence type="predicted"/>
<keyword evidence="5" id="KW-0479">Metal-binding</keyword>
<feature type="compositionally biased region" description="Acidic residues" evidence="6">
    <location>
        <begin position="96"/>
        <end position="108"/>
    </location>
</feature>
<dbReference type="Gene3D" id="1.10.640.10">
    <property type="entry name" value="Haem peroxidase domain superfamily, animal type"/>
    <property type="match status" value="1"/>
</dbReference>
<keyword evidence="2" id="KW-0964">Secreted</keyword>
<feature type="binding site" description="axial binding residue" evidence="5">
    <location>
        <position position="696"/>
    </location>
    <ligand>
        <name>heme b</name>
        <dbReference type="ChEBI" id="CHEBI:60344"/>
    </ligand>
    <ligandPart>
        <name>Fe</name>
        <dbReference type="ChEBI" id="CHEBI:18248"/>
    </ligandPart>
</feature>
<dbReference type="GO" id="GO:0020037">
    <property type="term" value="F:heme binding"/>
    <property type="evidence" value="ECO:0007669"/>
    <property type="project" value="InterPro"/>
</dbReference>
<dbReference type="Proteomes" id="UP000192578">
    <property type="component" value="Unassembled WGS sequence"/>
</dbReference>
<evidence type="ECO:0000256" key="7">
    <source>
        <dbReference type="SAM" id="Phobius"/>
    </source>
</evidence>
<keyword evidence="9" id="KW-1185">Reference proteome</keyword>
<keyword evidence="3 8" id="KW-0560">Oxidoreductase</keyword>
<feature type="compositionally biased region" description="Basic and acidic residues" evidence="6">
    <location>
        <begin position="1020"/>
        <end position="1037"/>
    </location>
</feature>
<dbReference type="GO" id="GO:0006979">
    <property type="term" value="P:response to oxidative stress"/>
    <property type="evidence" value="ECO:0007669"/>
    <property type="project" value="InterPro"/>
</dbReference>
<dbReference type="AlphaFoldDB" id="A0A1W0WZB4"/>
<dbReference type="InterPro" id="IPR019791">
    <property type="entry name" value="Haem_peroxidase_animal"/>
</dbReference>
<dbReference type="OrthoDB" id="823504at2759"/>
<dbReference type="GO" id="GO:0005576">
    <property type="term" value="C:extracellular region"/>
    <property type="evidence" value="ECO:0007669"/>
    <property type="project" value="UniProtKB-SubCell"/>
</dbReference>
<evidence type="ECO:0000256" key="3">
    <source>
        <dbReference type="ARBA" id="ARBA00022559"/>
    </source>
</evidence>
<feature type="transmembrane region" description="Helical" evidence="7">
    <location>
        <begin position="7"/>
        <end position="30"/>
    </location>
</feature>
<evidence type="ECO:0000256" key="5">
    <source>
        <dbReference type="PIRSR" id="PIRSR619791-2"/>
    </source>
</evidence>
<reference evidence="9" key="1">
    <citation type="submission" date="2017-01" db="EMBL/GenBank/DDBJ databases">
        <title>Comparative genomics of anhydrobiosis in the tardigrade Hypsibius dujardini.</title>
        <authorList>
            <person name="Yoshida Y."/>
            <person name="Koutsovoulos G."/>
            <person name="Laetsch D."/>
            <person name="Stevens L."/>
            <person name="Kumar S."/>
            <person name="Horikawa D."/>
            <person name="Ishino K."/>
            <person name="Komine S."/>
            <person name="Tomita M."/>
            <person name="Blaxter M."/>
            <person name="Arakawa K."/>
        </authorList>
    </citation>
    <scope>NUCLEOTIDE SEQUENCE [LARGE SCALE GENOMIC DNA]</scope>
    <source>
        <strain evidence="9">Z151</strain>
    </source>
</reference>
<evidence type="ECO:0000256" key="4">
    <source>
        <dbReference type="ARBA" id="ARBA00022729"/>
    </source>
</evidence>
<dbReference type="PANTHER" id="PTHR11475">
    <property type="entry name" value="OXIDASE/PEROXIDASE"/>
    <property type="match status" value="1"/>
</dbReference>
<feature type="region of interest" description="Disordered" evidence="6">
    <location>
        <begin position="38"/>
        <end position="150"/>
    </location>
</feature>
<dbReference type="PANTHER" id="PTHR11475:SF134">
    <property type="entry name" value="LD42267P"/>
    <property type="match status" value="1"/>
</dbReference>
<evidence type="ECO:0000256" key="2">
    <source>
        <dbReference type="ARBA" id="ARBA00022525"/>
    </source>
</evidence>
<dbReference type="EMBL" id="MTYJ01000029">
    <property type="protein sequence ID" value="OQV20556.1"/>
    <property type="molecule type" value="Genomic_DNA"/>
</dbReference>
<dbReference type="InterPro" id="IPR037120">
    <property type="entry name" value="Haem_peroxidase_sf_animal"/>
</dbReference>
<dbReference type="InterPro" id="IPR010255">
    <property type="entry name" value="Haem_peroxidase_sf"/>
</dbReference>
<dbReference type="PROSITE" id="PS50292">
    <property type="entry name" value="PEROXIDASE_3"/>
    <property type="match status" value="1"/>
</dbReference>